<reference evidence="3" key="1">
    <citation type="submission" date="2024-02" db="UniProtKB">
        <authorList>
            <consortium name="WormBaseParasite"/>
        </authorList>
    </citation>
    <scope>IDENTIFICATION</scope>
</reference>
<feature type="transmembrane region" description="Helical" evidence="1">
    <location>
        <begin position="18"/>
        <end position="39"/>
    </location>
</feature>
<keyword evidence="2" id="KW-1185">Reference proteome</keyword>
<evidence type="ECO:0000313" key="2">
    <source>
        <dbReference type="Proteomes" id="UP000887575"/>
    </source>
</evidence>
<dbReference type="Proteomes" id="UP000887575">
    <property type="component" value="Unassembled WGS sequence"/>
</dbReference>
<organism evidence="2 3">
    <name type="scientific">Mesorhabditis belari</name>
    <dbReference type="NCBI Taxonomy" id="2138241"/>
    <lineage>
        <taxon>Eukaryota</taxon>
        <taxon>Metazoa</taxon>
        <taxon>Ecdysozoa</taxon>
        <taxon>Nematoda</taxon>
        <taxon>Chromadorea</taxon>
        <taxon>Rhabditida</taxon>
        <taxon>Rhabditina</taxon>
        <taxon>Rhabditomorpha</taxon>
        <taxon>Rhabditoidea</taxon>
        <taxon>Rhabditidae</taxon>
        <taxon>Mesorhabditinae</taxon>
        <taxon>Mesorhabditis</taxon>
    </lineage>
</organism>
<accession>A0AAF3J5A1</accession>
<protein>
    <submittedName>
        <fullName evidence="3">Uncharacterized protein</fullName>
    </submittedName>
</protein>
<proteinExistence type="predicted"/>
<feature type="transmembrane region" description="Helical" evidence="1">
    <location>
        <begin position="45"/>
        <end position="67"/>
    </location>
</feature>
<dbReference type="WBParaSite" id="MBELARI_LOCUS17075">
    <property type="protein sequence ID" value="MBELARI_LOCUS17075"/>
    <property type="gene ID" value="MBELARI_LOCUS17075"/>
</dbReference>
<feature type="transmembrane region" description="Helical" evidence="1">
    <location>
        <begin position="79"/>
        <end position="105"/>
    </location>
</feature>
<keyword evidence="1" id="KW-0812">Transmembrane</keyword>
<dbReference type="AlphaFoldDB" id="A0AAF3J5A1"/>
<name>A0AAF3J5A1_9BILA</name>
<keyword evidence="1" id="KW-0472">Membrane</keyword>
<keyword evidence="1" id="KW-1133">Transmembrane helix</keyword>
<evidence type="ECO:0000313" key="3">
    <source>
        <dbReference type="WBParaSite" id="MBELARI_LOCUS17075"/>
    </source>
</evidence>
<sequence length="189" mass="21248">MDEILEKPPKRRTPLNNVFYTEIFFALFTLVLGSLALLISRPPLFLWLPSVFLLLGTTISLSSLVYLNRGLSHQGSSNLMLYSLISLVLIIFRLMCCSLLLLALFSPHSHPPITIPLFGITVLHVFFGFFAIGKTTAFRSQIDKKRKAAKNNGIEEIQVSNLTSNYNLIAQSNATLFTNIDEHDEYLIS</sequence>
<feature type="transmembrane region" description="Helical" evidence="1">
    <location>
        <begin position="117"/>
        <end position="137"/>
    </location>
</feature>
<evidence type="ECO:0000256" key="1">
    <source>
        <dbReference type="SAM" id="Phobius"/>
    </source>
</evidence>